<name>A0AAN6X2M4_9PEZI</name>
<evidence type="ECO:0000256" key="5">
    <source>
        <dbReference type="ARBA" id="ARBA00023002"/>
    </source>
</evidence>
<comment type="function">
    <text evidence="1">Putative mitochondrial redox protein which could be involved in the reduction of small toxic molecules.</text>
</comment>
<keyword evidence="4" id="KW-0809">Transit peptide</keyword>
<dbReference type="Proteomes" id="UP001302126">
    <property type="component" value="Unassembled WGS sequence"/>
</dbReference>
<evidence type="ECO:0000313" key="7">
    <source>
        <dbReference type="EMBL" id="KAK4192491.1"/>
    </source>
</evidence>
<dbReference type="InterPro" id="IPR036249">
    <property type="entry name" value="Thioredoxin-like_sf"/>
</dbReference>
<reference evidence="7" key="2">
    <citation type="submission" date="2023-05" db="EMBL/GenBank/DDBJ databases">
        <authorList>
            <consortium name="Lawrence Berkeley National Laboratory"/>
            <person name="Steindorff A."/>
            <person name="Hensen N."/>
            <person name="Bonometti L."/>
            <person name="Westerberg I."/>
            <person name="Brannstrom I.O."/>
            <person name="Guillou S."/>
            <person name="Cros-Aarteil S."/>
            <person name="Calhoun S."/>
            <person name="Haridas S."/>
            <person name="Kuo A."/>
            <person name="Mondo S."/>
            <person name="Pangilinan J."/>
            <person name="Riley R."/>
            <person name="Labutti K."/>
            <person name="Andreopoulos B."/>
            <person name="Lipzen A."/>
            <person name="Chen C."/>
            <person name="Yanf M."/>
            <person name="Daum C."/>
            <person name="Ng V."/>
            <person name="Clum A."/>
            <person name="Ohm R."/>
            <person name="Martin F."/>
            <person name="Silar P."/>
            <person name="Natvig D."/>
            <person name="Lalanne C."/>
            <person name="Gautier V."/>
            <person name="Ament-Velasquez S.L."/>
            <person name="Kruys A."/>
            <person name="Hutchinson M.I."/>
            <person name="Powell A.J."/>
            <person name="Barry K."/>
            <person name="Miller A.N."/>
            <person name="Grigoriev I.V."/>
            <person name="Debuchy R."/>
            <person name="Gladieux P."/>
            <person name="Thoren M.H."/>
            <person name="Johannesson H."/>
        </authorList>
    </citation>
    <scope>NUCLEOTIDE SEQUENCE</scope>
    <source>
        <strain evidence="7">PSN309</strain>
    </source>
</reference>
<comment type="caution">
    <text evidence="7">The sequence shown here is derived from an EMBL/GenBank/DDBJ whole genome shotgun (WGS) entry which is preliminary data.</text>
</comment>
<protein>
    <submittedName>
        <fullName evidence="7">Thioredoxin-like protein</fullName>
    </submittedName>
</protein>
<dbReference type="AlphaFoldDB" id="A0AAN6X2M4"/>
<accession>A0AAN6X2M4</accession>
<reference evidence="7" key="1">
    <citation type="journal article" date="2023" name="Mol. Phylogenet. Evol.">
        <title>Genome-scale phylogeny and comparative genomics of the fungal order Sordariales.</title>
        <authorList>
            <person name="Hensen N."/>
            <person name="Bonometti L."/>
            <person name="Westerberg I."/>
            <person name="Brannstrom I.O."/>
            <person name="Guillou S."/>
            <person name="Cros-Aarteil S."/>
            <person name="Calhoun S."/>
            <person name="Haridas S."/>
            <person name="Kuo A."/>
            <person name="Mondo S."/>
            <person name="Pangilinan J."/>
            <person name="Riley R."/>
            <person name="LaButti K."/>
            <person name="Andreopoulos B."/>
            <person name="Lipzen A."/>
            <person name="Chen C."/>
            <person name="Yan M."/>
            <person name="Daum C."/>
            <person name="Ng V."/>
            <person name="Clum A."/>
            <person name="Steindorff A."/>
            <person name="Ohm R.A."/>
            <person name="Martin F."/>
            <person name="Silar P."/>
            <person name="Natvig D.O."/>
            <person name="Lalanne C."/>
            <person name="Gautier V."/>
            <person name="Ament-Velasquez S.L."/>
            <person name="Kruys A."/>
            <person name="Hutchinson M.I."/>
            <person name="Powell A.J."/>
            <person name="Barry K."/>
            <person name="Miller A.N."/>
            <person name="Grigoriev I.V."/>
            <person name="Debuchy R."/>
            <person name="Gladieux P."/>
            <person name="Hiltunen Thoren M."/>
            <person name="Johannesson H."/>
        </authorList>
    </citation>
    <scope>NUCLEOTIDE SEQUENCE</scope>
    <source>
        <strain evidence="7">PSN309</strain>
    </source>
</reference>
<dbReference type="GO" id="GO:0005739">
    <property type="term" value="C:mitochondrion"/>
    <property type="evidence" value="ECO:0007669"/>
    <property type="project" value="UniProtKB-SubCell"/>
</dbReference>
<dbReference type="EMBL" id="MU864354">
    <property type="protein sequence ID" value="KAK4192491.1"/>
    <property type="molecule type" value="Genomic_DNA"/>
</dbReference>
<keyword evidence="6" id="KW-0496">Mitochondrion</keyword>
<evidence type="ECO:0000256" key="1">
    <source>
        <dbReference type="ARBA" id="ARBA00002963"/>
    </source>
</evidence>
<gene>
    <name evidence="7" type="ORF">QBC35DRAFT_528183</name>
</gene>
<dbReference type="Pfam" id="PF07955">
    <property type="entry name" value="DUF1687"/>
    <property type="match status" value="1"/>
</dbReference>
<proteinExistence type="inferred from homology"/>
<dbReference type="PANTHER" id="PTHR28071">
    <property type="entry name" value="REDOX PROTEIN FMP46, MITOCHONDRIAL-RELATED"/>
    <property type="match status" value="1"/>
</dbReference>
<dbReference type="PANTHER" id="PTHR28071:SF1">
    <property type="entry name" value="REDOX PROTEIN FMP46, MITOCHONDRIAL-RELATED"/>
    <property type="match status" value="1"/>
</dbReference>
<comment type="similarity">
    <text evidence="3">Belongs to the FMP46 family.</text>
</comment>
<evidence type="ECO:0000313" key="8">
    <source>
        <dbReference type="Proteomes" id="UP001302126"/>
    </source>
</evidence>
<organism evidence="7 8">
    <name type="scientific">Podospora australis</name>
    <dbReference type="NCBI Taxonomy" id="1536484"/>
    <lineage>
        <taxon>Eukaryota</taxon>
        <taxon>Fungi</taxon>
        <taxon>Dikarya</taxon>
        <taxon>Ascomycota</taxon>
        <taxon>Pezizomycotina</taxon>
        <taxon>Sordariomycetes</taxon>
        <taxon>Sordariomycetidae</taxon>
        <taxon>Sordariales</taxon>
        <taxon>Podosporaceae</taxon>
        <taxon>Podospora</taxon>
    </lineage>
</organism>
<evidence type="ECO:0000256" key="2">
    <source>
        <dbReference type="ARBA" id="ARBA00004173"/>
    </source>
</evidence>
<keyword evidence="5" id="KW-0560">Oxidoreductase</keyword>
<keyword evidence="8" id="KW-1185">Reference proteome</keyword>
<dbReference type="PROSITE" id="PS51353">
    <property type="entry name" value="ARSC"/>
    <property type="match status" value="1"/>
</dbReference>
<evidence type="ECO:0000256" key="4">
    <source>
        <dbReference type="ARBA" id="ARBA00022946"/>
    </source>
</evidence>
<dbReference type="InterPro" id="IPR012882">
    <property type="entry name" value="Fmp46"/>
</dbReference>
<sequence>MFRFPKHKDIITLYHKASSPSSMRVAALLKKQQTAAIEAGKPEFDLQISEEVAPTPTQVGTILDYLGNNRISSLFEGASNKEDALKVFSQSPDSFKRPTIVDWNNGKVVIGENESEILKMLNALAK</sequence>
<comment type="subcellular location">
    <subcellularLocation>
        <location evidence="2">Mitochondrion</location>
    </subcellularLocation>
</comment>
<dbReference type="Gene3D" id="3.40.30.10">
    <property type="entry name" value="Glutaredoxin"/>
    <property type="match status" value="1"/>
</dbReference>
<dbReference type="InterPro" id="IPR006660">
    <property type="entry name" value="Arsenate_reductase-like"/>
</dbReference>
<dbReference type="SUPFAM" id="SSF52833">
    <property type="entry name" value="Thioredoxin-like"/>
    <property type="match status" value="1"/>
</dbReference>
<evidence type="ECO:0000256" key="3">
    <source>
        <dbReference type="ARBA" id="ARBA00009734"/>
    </source>
</evidence>
<evidence type="ECO:0000256" key="6">
    <source>
        <dbReference type="ARBA" id="ARBA00023128"/>
    </source>
</evidence>
<dbReference type="GO" id="GO:0016491">
    <property type="term" value="F:oxidoreductase activity"/>
    <property type="evidence" value="ECO:0007669"/>
    <property type="project" value="UniProtKB-KW"/>
</dbReference>